<dbReference type="GO" id="GO:0016705">
    <property type="term" value="F:oxidoreductase activity, acting on paired donors, with incorporation or reduction of molecular oxygen"/>
    <property type="evidence" value="ECO:0007669"/>
    <property type="project" value="InterPro"/>
</dbReference>
<dbReference type="PANTHER" id="PTHR24291:SF50">
    <property type="entry name" value="BIFUNCTIONAL ALBAFLAVENONE MONOOXYGENASE_TERPENE SYNTHASE"/>
    <property type="match status" value="1"/>
</dbReference>
<evidence type="ECO:0000256" key="9">
    <source>
        <dbReference type="RuleBase" id="RU000461"/>
    </source>
</evidence>
<keyword evidence="5 9" id="KW-0560">Oxidoreductase</keyword>
<dbReference type="InterPro" id="IPR002401">
    <property type="entry name" value="Cyt_P450_E_grp-I"/>
</dbReference>
<reference evidence="10 11" key="1">
    <citation type="submission" date="2015-12" db="EMBL/GenBank/DDBJ databases">
        <title>The genome of Folsomia candida.</title>
        <authorList>
            <person name="Faddeeva A."/>
            <person name="Derks M.F."/>
            <person name="Anvar Y."/>
            <person name="Smit S."/>
            <person name="Van Straalen N."/>
            <person name="Roelofs D."/>
        </authorList>
    </citation>
    <scope>NUCLEOTIDE SEQUENCE [LARGE SCALE GENOMIC DNA]</scope>
    <source>
        <strain evidence="10 11">VU population</strain>
        <tissue evidence="10">Whole body</tissue>
    </source>
</reference>
<dbReference type="Pfam" id="PF00067">
    <property type="entry name" value="p450"/>
    <property type="match status" value="1"/>
</dbReference>
<keyword evidence="6 8" id="KW-0408">Iron</keyword>
<evidence type="ECO:0000256" key="4">
    <source>
        <dbReference type="ARBA" id="ARBA00022723"/>
    </source>
</evidence>
<keyword evidence="4 8" id="KW-0479">Metal-binding</keyword>
<evidence type="ECO:0000313" key="11">
    <source>
        <dbReference type="Proteomes" id="UP000198287"/>
    </source>
</evidence>
<evidence type="ECO:0000256" key="7">
    <source>
        <dbReference type="ARBA" id="ARBA00023033"/>
    </source>
</evidence>
<dbReference type="GO" id="GO:0005506">
    <property type="term" value="F:iron ion binding"/>
    <property type="evidence" value="ECO:0007669"/>
    <property type="project" value="InterPro"/>
</dbReference>
<dbReference type="Gene3D" id="1.10.630.10">
    <property type="entry name" value="Cytochrome P450"/>
    <property type="match status" value="1"/>
</dbReference>
<dbReference type="InterPro" id="IPR050196">
    <property type="entry name" value="Cytochrome_P450_Monoox"/>
</dbReference>
<evidence type="ECO:0000256" key="8">
    <source>
        <dbReference type="PIRSR" id="PIRSR602401-1"/>
    </source>
</evidence>
<dbReference type="EMBL" id="LNIX01000011">
    <property type="protein sequence ID" value="OXA48959.1"/>
    <property type="molecule type" value="Genomic_DNA"/>
</dbReference>
<dbReference type="PRINTS" id="PR00463">
    <property type="entry name" value="EP450I"/>
</dbReference>
<keyword evidence="7 9" id="KW-0503">Monooxygenase</keyword>
<feature type="binding site" description="axial binding residue" evidence="8">
    <location>
        <position position="381"/>
    </location>
    <ligand>
        <name>heme</name>
        <dbReference type="ChEBI" id="CHEBI:30413"/>
    </ligand>
    <ligandPart>
        <name>Fe</name>
        <dbReference type="ChEBI" id="CHEBI:18248"/>
    </ligandPart>
</feature>
<sequence length="438" mass="50355">MKFPQGTSRIWLGFKPVIITTDSNVIQEILTSPACFDVADELSVPLKNTITGESLLIASNKDDKWKSQRKILSPGLSASMHPEFLTAFHTHLPNLMEVLDEKCKIGGEFNPDNLFGKFAMGVAFETILDFDVPVNFFQHDHALQYEMFVNGSNAAFQPAVQPKFQIPLMWRFFGYGAEFQKLFDFMEIYFPKMFLKEKMSEWKSYEENGALPKRMKYANLLYKKWTEAKLVTCQLSTILAAAVDSTDSVLCLALIHLAKFKEVQTKAYLEARRVIGQDYDNVLSITDIDKLKYIDMVIKESMRRITNTPVIARKVGKDLKLGNGLMIPKSTSVFIPLHLLHHNPEVFPNPDAFIPERFLPENVEKRHRYAYQPFSSGPRNCIGKKYAMIEVKFVLAKLLYKFEVTSSMENIDDLNFEYAPFAKIRGDFRIGLRERRHI</sequence>
<dbReference type="STRING" id="158441.A0A226DUR7"/>
<keyword evidence="3 8" id="KW-0349">Heme</keyword>
<dbReference type="AlphaFoldDB" id="A0A226DUR7"/>
<organism evidence="10 11">
    <name type="scientific">Folsomia candida</name>
    <name type="common">Springtail</name>
    <dbReference type="NCBI Taxonomy" id="158441"/>
    <lineage>
        <taxon>Eukaryota</taxon>
        <taxon>Metazoa</taxon>
        <taxon>Ecdysozoa</taxon>
        <taxon>Arthropoda</taxon>
        <taxon>Hexapoda</taxon>
        <taxon>Collembola</taxon>
        <taxon>Entomobryomorpha</taxon>
        <taxon>Isotomoidea</taxon>
        <taxon>Isotomidae</taxon>
        <taxon>Proisotominae</taxon>
        <taxon>Folsomia</taxon>
    </lineage>
</organism>
<dbReference type="Proteomes" id="UP000198287">
    <property type="component" value="Unassembled WGS sequence"/>
</dbReference>
<dbReference type="PRINTS" id="PR00385">
    <property type="entry name" value="P450"/>
</dbReference>
<accession>A0A226DUR7</accession>
<dbReference type="SUPFAM" id="SSF48264">
    <property type="entry name" value="Cytochrome P450"/>
    <property type="match status" value="1"/>
</dbReference>
<gene>
    <name evidence="10" type="ORF">Fcan01_16698</name>
</gene>
<dbReference type="GO" id="GO:0004497">
    <property type="term" value="F:monooxygenase activity"/>
    <property type="evidence" value="ECO:0007669"/>
    <property type="project" value="UniProtKB-KW"/>
</dbReference>
<evidence type="ECO:0000256" key="3">
    <source>
        <dbReference type="ARBA" id="ARBA00022617"/>
    </source>
</evidence>
<evidence type="ECO:0000256" key="5">
    <source>
        <dbReference type="ARBA" id="ARBA00023002"/>
    </source>
</evidence>
<protein>
    <submittedName>
        <fullName evidence="10">Putative cytochrome P450 313a4</fullName>
    </submittedName>
</protein>
<evidence type="ECO:0000313" key="10">
    <source>
        <dbReference type="EMBL" id="OXA48959.1"/>
    </source>
</evidence>
<dbReference type="PANTHER" id="PTHR24291">
    <property type="entry name" value="CYTOCHROME P450 FAMILY 4"/>
    <property type="match status" value="1"/>
</dbReference>
<dbReference type="GO" id="GO:0020037">
    <property type="term" value="F:heme binding"/>
    <property type="evidence" value="ECO:0007669"/>
    <property type="project" value="InterPro"/>
</dbReference>
<comment type="cofactor">
    <cofactor evidence="1 8">
        <name>heme</name>
        <dbReference type="ChEBI" id="CHEBI:30413"/>
    </cofactor>
</comment>
<evidence type="ECO:0000256" key="2">
    <source>
        <dbReference type="ARBA" id="ARBA00010617"/>
    </source>
</evidence>
<dbReference type="OMA" id="LRINPIV"/>
<proteinExistence type="inferred from homology"/>
<dbReference type="PROSITE" id="PS00086">
    <property type="entry name" value="CYTOCHROME_P450"/>
    <property type="match status" value="1"/>
</dbReference>
<evidence type="ECO:0000256" key="6">
    <source>
        <dbReference type="ARBA" id="ARBA00023004"/>
    </source>
</evidence>
<name>A0A226DUR7_FOLCA</name>
<evidence type="ECO:0000256" key="1">
    <source>
        <dbReference type="ARBA" id="ARBA00001971"/>
    </source>
</evidence>
<dbReference type="InterPro" id="IPR036396">
    <property type="entry name" value="Cyt_P450_sf"/>
</dbReference>
<dbReference type="InterPro" id="IPR017972">
    <property type="entry name" value="Cyt_P450_CS"/>
</dbReference>
<dbReference type="InterPro" id="IPR001128">
    <property type="entry name" value="Cyt_P450"/>
</dbReference>
<dbReference type="OrthoDB" id="1470350at2759"/>
<comment type="caution">
    <text evidence="10">The sequence shown here is derived from an EMBL/GenBank/DDBJ whole genome shotgun (WGS) entry which is preliminary data.</text>
</comment>
<comment type="similarity">
    <text evidence="2 9">Belongs to the cytochrome P450 family.</text>
</comment>
<keyword evidence="11" id="KW-1185">Reference proteome</keyword>